<dbReference type="Proteomes" id="UP000553459">
    <property type="component" value="Unassembled WGS sequence"/>
</dbReference>
<dbReference type="GO" id="GO:0006779">
    <property type="term" value="P:porphyrin-containing compound biosynthetic process"/>
    <property type="evidence" value="ECO:0007669"/>
    <property type="project" value="InterPro"/>
</dbReference>
<accession>A0A845PVD8</accession>
<dbReference type="NCBIfam" id="TIGR00539">
    <property type="entry name" value="hemN_rel"/>
    <property type="match status" value="1"/>
</dbReference>
<dbReference type="AlphaFoldDB" id="A0A845PVD8"/>
<dbReference type="SFLD" id="SFLDG01082">
    <property type="entry name" value="B12-binding_domain_containing"/>
    <property type="match status" value="1"/>
</dbReference>
<keyword evidence="2" id="KW-0143">Chaperone</keyword>
<keyword evidence="2" id="KW-0411">Iron-sulfur</keyword>
<evidence type="ECO:0000313" key="5">
    <source>
        <dbReference type="Proteomes" id="UP000553459"/>
    </source>
</evidence>
<dbReference type="GO" id="GO:0005737">
    <property type="term" value="C:cytoplasm"/>
    <property type="evidence" value="ECO:0007669"/>
    <property type="project" value="UniProtKB-SubCell"/>
</dbReference>
<organism evidence="4 5">
    <name type="scientific">Elizabethkingia argenteiflava</name>
    <dbReference type="NCBI Taxonomy" id="2681556"/>
    <lineage>
        <taxon>Bacteria</taxon>
        <taxon>Pseudomonadati</taxon>
        <taxon>Bacteroidota</taxon>
        <taxon>Flavobacteriia</taxon>
        <taxon>Flavobacteriales</taxon>
        <taxon>Weeksellaceae</taxon>
        <taxon>Elizabethkingia</taxon>
    </lineage>
</organism>
<comment type="subcellular location">
    <subcellularLocation>
        <location evidence="2">Cytoplasm</location>
    </subcellularLocation>
</comment>
<keyword evidence="2" id="KW-0408">Iron</keyword>
<name>A0A845PVD8_9FLAO</name>
<dbReference type="InterPro" id="IPR007197">
    <property type="entry name" value="rSAM"/>
</dbReference>
<keyword evidence="2" id="KW-0949">S-adenosyl-L-methionine</keyword>
<dbReference type="InterPro" id="IPR058240">
    <property type="entry name" value="rSAM_sf"/>
</dbReference>
<comment type="function">
    <text evidence="2">Probably acts as a heme chaperone, transferring heme to an unknown acceptor. Binds one molecule of heme per monomer, possibly covalently. Binds 1 [4Fe-4S] cluster. The cluster is coordinated with 3 cysteines and an exchangeable S-adenosyl-L-methionine.</text>
</comment>
<dbReference type="PANTHER" id="PTHR13932">
    <property type="entry name" value="COPROPORPHYRINIGEN III OXIDASE"/>
    <property type="match status" value="1"/>
</dbReference>
<dbReference type="SFLD" id="SFLDG01065">
    <property type="entry name" value="anaerobic_coproporphyrinogen-I"/>
    <property type="match status" value="1"/>
</dbReference>
<dbReference type="GO" id="GO:0004109">
    <property type="term" value="F:coproporphyrinogen oxidase activity"/>
    <property type="evidence" value="ECO:0007669"/>
    <property type="project" value="InterPro"/>
</dbReference>
<keyword evidence="5" id="KW-1185">Reference proteome</keyword>
<dbReference type="SFLD" id="SFLDF00288">
    <property type="entry name" value="HemN-like__clustered_with_nucl"/>
    <property type="match status" value="1"/>
</dbReference>
<reference evidence="4 5" key="1">
    <citation type="submission" date="2019-11" db="EMBL/GenBank/DDBJ databases">
        <title>Characterization of Elizabethkingia argenteiflava sp. nov., isolated from inner surface of Soybean Pods.</title>
        <authorList>
            <person name="Mo S."/>
        </authorList>
    </citation>
    <scope>NUCLEOTIDE SEQUENCE [LARGE SCALE GENOMIC DNA]</scope>
    <source>
        <strain evidence="4 5">YB22</strain>
    </source>
</reference>
<keyword evidence="2" id="KW-0349">Heme</keyword>
<dbReference type="Gene3D" id="3.80.30.20">
    <property type="entry name" value="tm_1862 like domain"/>
    <property type="match status" value="1"/>
</dbReference>
<keyword evidence="2" id="KW-0479">Metal-binding</keyword>
<dbReference type="InterPro" id="IPR006638">
    <property type="entry name" value="Elp3/MiaA/NifB-like_rSAM"/>
</dbReference>
<dbReference type="InterPro" id="IPR010723">
    <property type="entry name" value="HemN_C"/>
</dbReference>
<dbReference type="SUPFAM" id="SSF102114">
    <property type="entry name" value="Radical SAM enzymes"/>
    <property type="match status" value="1"/>
</dbReference>
<dbReference type="RefSeq" id="WP_166520056.1">
    <property type="nucleotide sequence ID" value="NZ_JAAABJ010000616.1"/>
</dbReference>
<keyword evidence="2" id="KW-0963">Cytoplasm</keyword>
<dbReference type="InterPro" id="IPR004559">
    <property type="entry name" value="HemW-like"/>
</dbReference>
<evidence type="ECO:0000256" key="1">
    <source>
        <dbReference type="ARBA" id="ARBA00006100"/>
    </source>
</evidence>
<comment type="caution">
    <text evidence="4">The sequence shown here is derived from an EMBL/GenBank/DDBJ whole genome shotgun (WGS) entry which is preliminary data.</text>
</comment>
<proteinExistence type="inferred from homology"/>
<dbReference type="InterPro" id="IPR034505">
    <property type="entry name" value="Coproporphyrinogen-III_oxidase"/>
</dbReference>
<dbReference type="Pfam" id="PF04055">
    <property type="entry name" value="Radical_SAM"/>
    <property type="match status" value="1"/>
</dbReference>
<comment type="similarity">
    <text evidence="1">Belongs to the anaerobic coproporphyrinogen-III oxidase family. HemW subfamily.</text>
</comment>
<dbReference type="SFLD" id="SFLDF00562">
    <property type="entry name" value="HemN-like__clustered_with_heat"/>
    <property type="match status" value="1"/>
</dbReference>
<dbReference type="SFLD" id="SFLDS00029">
    <property type="entry name" value="Radical_SAM"/>
    <property type="match status" value="1"/>
</dbReference>
<dbReference type="CDD" id="cd01335">
    <property type="entry name" value="Radical_SAM"/>
    <property type="match status" value="1"/>
</dbReference>
<feature type="domain" description="Radical SAM core" evidence="3">
    <location>
        <begin position="1"/>
        <end position="235"/>
    </location>
</feature>
<evidence type="ECO:0000313" key="4">
    <source>
        <dbReference type="EMBL" id="NAW51794.1"/>
    </source>
</evidence>
<sequence length="372" mass="42799">MLYFHIPFCKQKCSYCNFHFSTSLRGKDDMLNAIKKEVELRHQELEKRSISSLYFGGGTPSLLEVRELSGLLETSAKYYDFDADIEITLETNPDDLDADFLKALSKSGINRLSIGVQSFFEADLRLMNRAHSVIQAEDAIKRAQDFGFDNLSIDLIYGSSSLSIWQRNLQKAVELGVPHISSYALTVEPKTALNKWVEDKLVKAPNEDIQNSEFHYMSHFLQEHDFIHYEISNFAKKDFYSKHNSAYWNAAPYIGFGPSAHSFNGKRERSWNIANNFLYIKGIAENRRNFEKEKLSPKDQLNEWVMIGLRTLRGVDIKALKSSFEEDVLDEFNKHLTSKKDQGLVVEEEGFLKIPQVYWFLADGIASDLFLI</sequence>
<dbReference type="SMART" id="SM00729">
    <property type="entry name" value="Elp3"/>
    <property type="match status" value="1"/>
</dbReference>
<protein>
    <recommendedName>
        <fullName evidence="2">Heme chaperone HemW</fullName>
    </recommendedName>
</protein>
<dbReference type="GO" id="GO:0051539">
    <property type="term" value="F:4 iron, 4 sulfur cluster binding"/>
    <property type="evidence" value="ECO:0007669"/>
    <property type="project" value="UniProtKB-UniRule"/>
</dbReference>
<dbReference type="PROSITE" id="PS51918">
    <property type="entry name" value="RADICAL_SAM"/>
    <property type="match status" value="1"/>
</dbReference>
<dbReference type="EMBL" id="JAAABJ010000616">
    <property type="protein sequence ID" value="NAW51794.1"/>
    <property type="molecule type" value="Genomic_DNA"/>
</dbReference>
<dbReference type="InterPro" id="IPR023404">
    <property type="entry name" value="rSAM_horseshoe"/>
</dbReference>
<dbReference type="Pfam" id="PF06969">
    <property type="entry name" value="HemN_C"/>
    <property type="match status" value="1"/>
</dbReference>
<gene>
    <name evidence="4" type="primary">hemW</name>
    <name evidence="4" type="ORF">GNY06_10575</name>
</gene>
<keyword evidence="2" id="KW-0004">4Fe-4S</keyword>
<dbReference type="PANTHER" id="PTHR13932:SF5">
    <property type="entry name" value="RADICAL S-ADENOSYL METHIONINE DOMAIN-CONTAINING PROTEIN 1, MITOCHONDRIAL"/>
    <property type="match status" value="1"/>
</dbReference>
<evidence type="ECO:0000259" key="3">
    <source>
        <dbReference type="PROSITE" id="PS51918"/>
    </source>
</evidence>
<dbReference type="GO" id="GO:0046872">
    <property type="term" value="F:metal ion binding"/>
    <property type="evidence" value="ECO:0007669"/>
    <property type="project" value="UniProtKB-UniRule"/>
</dbReference>
<evidence type="ECO:0000256" key="2">
    <source>
        <dbReference type="RuleBase" id="RU364116"/>
    </source>
</evidence>